<evidence type="ECO:0000313" key="1">
    <source>
        <dbReference type="EMBL" id="KAF2891355.1"/>
    </source>
</evidence>
<dbReference type="AlphaFoldDB" id="A0A8K0CXV7"/>
<evidence type="ECO:0000313" key="2">
    <source>
        <dbReference type="Proteomes" id="UP000801492"/>
    </source>
</evidence>
<reference evidence="1" key="1">
    <citation type="submission" date="2019-08" db="EMBL/GenBank/DDBJ databases">
        <title>The genome of the North American firefly Photinus pyralis.</title>
        <authorList>
            <consortium name="Photinus pyralis genome working group"/>
            <person name="Fallon T.R."/>
            <person name="Sander Lower S.E."/>
            <person name="Weng J.-K."/>
        </authorList>
    </citation>
    <scope>NUCLEOTIDE SEQUENCE</scope>
    <source>
        <strain evidence="1">TRF0915ILg1</strain>
        <tissue evidence="1">Whole body</tissue>
    </source>
</reference>
<dbReference type="EMBL" id="VTPC01033862">
    <property type="protein sequence ID" value="KAF2891355.1"/>
    <property type="molecule type" value="Genomic_DNA"/>
</dbReference>
<name>A0A8K0CXV7_IGNLU</name>
<dbReference type="Proteomes" id="UP000801492">
    <property type="component" value="Unassembled WGS sequence"/>
</dbReference>
<proteinExistence type="predicted"/>
<comment type="caution">
    <text evidence="1">The sequence shown here is derived from an EMBL/GenBank/DDBJ whole genome shotgun (WGS) entry which is preliminary data.</text>
</comment>
<sequence length="96" mass="11347">MANTKSKHKEIYKFTWERRSKEEKSIIDCILAMKSEPIITCLKQKYKCKKKTPKAMKGESNEKKWSYKLTDPEARAKYQKELEKSVDITPTEESLD</sequence>
<gene>
    <name evidence="1" type="ORF">ILUMI_14818</name>
</gene>
<organism evidence="1 2">
    <name type="scientific">Ignelater luminosus</name>
    <name type="common">Cucubano</name>
    <name type="synonym">Pyrophorus luminosus</name>
    <dbReference type="NCBI Taxonomy" id="2038154"/>
    <lineage>
        <taxon>Eukaryota</taxon>
        <taxon>Metazoa</taxon>
        <taxon>Ecdysozoa</taxon>
        <taxon>Arthropoda</taxon>
        <taxon>Hexapoda</taxon>
        <taxon>Insecta</taxon>
        <taxon>Pterygota</taxon>
        <taxon>Neoptera</taxon>
        <taxon>Endopterygota</taxon>
        <taxon>Coleoptera</taxon>
        <taxon>Polyphaga</taxon>
        <taxon>Elateriformia</taxon>
        <taxon>Elateroidea</taxon>
        <taxon>Elateridae</taxon>
        <taxon>Agrypninae</taxon>
        <taxon>Pyrophorini</taxon>
        <taxon>Ignelater</taxon>
    </lineage>
</organism>
<accession>A0A8K0CXV7</accession>
<keyword evidence="2" id="KW-1185">Reference proteome</keyword>
<protein>
    <submittedName>
        <fullName evidence="1">Uncharacterized protein</fullName>
    </submittedName>
</protein>
<dbReference type="OrthoDB" id="10587755at2759"/>